<keyword evidence="2" id="KW-0496">Mitochondrion</keyword>
<dbReference type="SMART" id="SM00952">
    <property type="entry name" value="RAP"/>
    <property type="match status" value="1"/>
</dbReference>
<dbReference type="Ensembl" id="ENSSPAT00000026561.1">
    <property type="protein sequence ID" value="ENSSPAP00000026133.1"/>
    <property type="gene ID" value="ENSSPAG00000019714.1"/>
</dbReference>
<dbReference type="GO" id="GO:0003723">
    <property type="term" value="F:RNA binding"/>
    <property type="evidence" value="ECO:0007669"/>
    <property type="project" value="TreeGrafter"/>
</dbReference>
<dbReference type="GO" id="GO:0044528">
    <property type="term" value="P:regulation of mitochondrial mRNA stability"/>
    <property type="evidence" value="ECO:0007669"/>
    <property type="project" value="InterPro"/>
</dbReference>
<evidence type="ECO:0000256" key="1">
    <source>
        <dbReference type="ARBA" id="ARBA00004173"/>
    </source>
</evidence>
<dbReference type="InterPro" id="IPR013584">
    <property type="entry name" value="RAP"/>
</dbReference>
<dbReference type="Pfam" id="PF06743">
    <property type="entry name" value="FAST_1"/>
    <property type="match status" value="1"/>
</dbReference>
<evidence type="ECO:0000256" key="2">
    <source>
        <dbReference type="ARBA" id="ARBA00023128"/>
    </source>
</evidence>
<dbReference type="PANTHER" id="PTHR21228:SF1">
    <property type="entry name" value="FAST KINASE DOMAIN-CONTAINING PROTEIN 2, MITOCHONDRIAL"/>
    <property type="match status" value="1"/>
</dbReference>
<reference evidence="4" key="1">
    <citation type="submission" date="2023-09" db="UniProtKB">
        <authorList>
            <consortium name="Ensembl"/>
        </authorList>
    </citation>
    <scope>IDENTIFICATION</scope>
</reference>
<dbReference type="PANTHER" id="PTHR21228">
    <property type="entry name" value="FAST LEU-RICH DOMAIN-CONTAINING"/>
    <property type="match status" value="1"/>
</dbReference>
<dbReference type="AlphaFoldDB" id="A0A3B5AXP7"/>
<organism evidence="4">
    <name type="scientific">Stegastes partitus</name>
    <name type="common">bicolor damselfish</name>
    <dbReference type="NCBI Taxonomy" id="144197"/>
    <lineage>
        <taxon>Eukaryota</taxon>
        <taxon>Metazoa</taxon>
        <taxon>Chordata</taxon>
        <taxon>Craniata</taxon>
        <taxon>Vertebrata</taxon>
        <taxon>Euteleostomi</taxon>
        <taxon>Actinopterygii</taxon>
        <taxon>Neopterygii</taxon>
        <taxon>Teleostei</taxon>
        <taxon>Neoteleostei</taxon>
        <taxon>Acanthomorphata</taxon>
        <taxon>Ovalentaria</taxon>
        <taxon>Pomacentridae</taxon>
        <taxon>Stegastes</taxon>
    </lineage>
</organism>
<proteinExistence type="predicted"/>
<name>A0A3B5AXP7_9TELE</name>
<dbReference type="GeneTree" id="ENSGT01030000234607"/>
<sequence>MSVWVTEDVMRLCLRFCSRRSLWQQRNFPMTTSIKDTCFPSQQLAHIWDPRKSQTSLSKSVISSVRFYSQDRSPSDEVEETKSSLPSEVQFDETPSELRQTVSPFYDHLQRCASPSAVLDLTCLYSPSTQQISNCFTHMWSTTKKMSEEQRHYELQLMFDHPDFDTLLQKAMNTVGHIPNDNLTYCLLSMVKLGVSHRSRVVETYLRTCQEKLNSFDEKSLSVLASCLEHMKSSSNVDALKEGVRLIVETRLPGIETVMALQTMMRLLGKDAPKDLKRKLEKKALSMTDQFSPPNDQHMIITMATMGFYSKPLLDICSEKITDNLHGISFSRLYKLLQSYKELRYRDVILLTSIVEYVTSTLDKWTNKQVLLILSVFEDLAFCPDALMEAYAEKVIANPDILTLKDLLCILKVYSSLAYDLKHQRQQFLDSLSQALSSYLPKMSGLMLLKAVYYLCLLGHFPSALLEQLLQSSTLEQLEGSKFLKSRERMFQTVDLCLRLDRPPLPQPLTVPTSVMGDPTPSSLSVNQQLSQGLQSVLSNEAHTVLQEMVLVENIYLIDGIVTKPLPNQTSGTEASSCAGVEGSPAESSQRIAVIYTPQSGFCYGTSKPRGPLALKIRHLKILGYTPVLVRLSFFYLEHFTKSSLWPPTDSFSGVITISLKVEGGL</sequence>
<evidence type="ECO:0000313" key="4">
    <source>
        <dbReference type="Ensembl" id="ENSSPAP00000026133.1"/>
    </source>
</evidence>
<dbReference type="GO" id="GO:0035770">
    <property type="term" value="C:ribonucleoprotein granule"/>
    <property type="evidence" value="ECO:0007669"/>
    <property type="project" value="TreeGrafter"/>
</dbReference>
<dbReference type="InterPro" id="IPR050870">
    <property type="entry name" value="FAST_kinase"/>
</dbReference>
<dbReference type="InterPro" id="IPR010622">
    <property type="entry name" value="FAST_Leu-rich"/>
</dbReference>
<comment type="subcellular location">
    <subcellularLocation>
        <location evidence="1">Mitochondrion</location>
    </subcellularLocation>
</comment>
<accession>A0A3B5AXP7</accession>
<feature type="domain" description="RAP" evidence="3">
    <location>
        <begin position="594"/>
        <end position="644"/>
    </location>
</feature>
<dbReference type="GO" id="GO:0000963">
    <property type="term" value="P:mitochondrial RNA processing"/>
    <property type="evidence" value="ECO:0007669"/>
    <property type="project" value="TreeGrafter"/>
</dbReference>
<dbReference type="GO" id="GO:0005759">
    <property type="term" value="C:mitochondrial matrix"/>
    <property type="evidence" value="ECO:0007669"/>
    <property type="project" value="TreeGrafter"/>
</dbReference>
<evidence type="ECO:0000259" key="3">
    <source>
        <dbReference type="SMART" id="SM00952"/>
    </source>
</evidence>
<protein>
    <submittedName>
        <fullName evidence="4">FAST kinase domains 2</fullName>
    </submittedName>
</protein>
<dbReference type="STRING" id="144197.ENSSPAP00000026133"/>